<reference evidence="7 8" key="1">
    <citation type="journal article" date="2018" name="Mol. Biol. Evol.">
        <title>Broad Genomic Sampling Reveals a Smut Pathogenic Ancestry of the Fungal Clade Ustilaginomycotina.</title>
        <authorList>
            <person name="Kijpornyongpan T."/>
            <person name="Mondo S.J."/>
            <person name="Barry K."/>
            <person name="Sandor L."/>
            <person name="Lee J."/>
            <person name="Lipzen A."/>
            <person name="Pangilinan J."/>
            <person name="LaButti K."/>
            <person name="Hainaut M."/>
            <person name="Henrissat B."/>
            <person name="Grigoriev I.V."/>
            <person name="Spatafora J.W."/>
            <person name="Aime M.C."/>
        </authorList>
    </citation>
    <scope>NUCLEOTIDE SEQUENCE [LARGE SCALE GENOMIC DNA]</scope>
    <source>
        <strain evidence="7 8">MCA 4658</strain>
    </source>
</reference>
<sequence>MFANLPETEREAFKGLLDEYFASRPHLLASASTSTATSSTQSPVQTYNQISSLANRASQLGIGQNAGSNGPPPPPASRKPGSAPLAGLSTGKAIGGLNTTSKAAAFGSMFGGSKKGDAASQDASSPPPPTRSAAPLPPTRRGLGRAVALYDYDGTEAEDLRVGEGEEVELMEKVSEDWWRAKSSDGRQGIVPSTYLRLL</sequence>
<dbReference type="OrthoDB" id="10255128at2759"/>
<feature type="compositionally biased region" description="Polar residues" evidence="5">
    <location>
        <begin position="41"/>
        <end position="62"/>
    </location>
</feature>
<dbReference type="Pfam" id="PF00018">
    <property type="entry name" value="SH3_1"/>
    <property type="match status" value="1"/>
</dbReference>
<dbReference type="GeneID" id="37038655"/>
<accession>A0A316W895</accession>
<feature type="region of interest" description="Disordered" evidence="5">
    <location>
        <begin position="107"/>
        <end position="142"/>
    </location>
</feature>
<protein>
    <recommendedName>
        <fullName evidence="6">SH3 domain-containing protein</fullName>
    </recommendedName>
</protein>
<evidence type="ECO:0000256" key="3">
    <source>
        <dbReference type="ARBA" id="ARBA00022490"/>
    </source>
</evidence>
<proteinExistence type="predicted"/>
<evidence type="ECO:0000256" key="4">
    <source>
        <dbReference type="PROSITE-ProRule" id="PRU00192"/>
    </source>
</evidence>
<organism evidence="7 8">
    <name type="scientific">Ceraceosorus guamensis</name>
    <dbReference type="NCBI Taxonomy" id="1522189"/>
    <lineage>
        <taxon>Eukaryota</taxon>
        <taxon>Fungi</taxon>
        <taxon>Dikarya</taxon>
        <taxon>Basidiomycota</taxon>
        <taxon>Ustilaginomycotina</taxon>
        <taxon>Exobasidiomycetes</taxon>
        <taxon>Ceraceosorales</taxon>
        <taxon>Ceraceosoraceae</taxon>
        <taxon>Ceraceosorus</taxon>
    </lineage>
</organism>
<feature type="region of interest" description="Disordered" evidence="5">
    <location>
        <begin position="29"/>
        <end position="94"/>
    </location>
</feature>
<feature type="domain" description="SH3" evidence="6">
    <location>
        <begin position="141"/>
        <end position="199"/>
    </location>
</feature>
<dbReference type="PROSITE" id="PS50002">
    <property type="entry name" value="SH3"/>
    <property type="match status" value="1"/>
</dbReference>
<name>A0A316W895_9BASI</name>
<dbReference type="InterPro" id="IPR001452">
    <property type="entry name" value="SH3_domain"/>
</dbReference>
<evidence type="ECO:0000259" key="6">
    <source>
        <dbReference type="PROSITE" id="PS50002"/>
    </source>
</evidence>
<dbReference type="InParanoid" id="A0A316W895"/>
<feature type="compositionally biased region" description="Pro residues" evidence="5">
    <location>
        <begin position="125"/>
        <end position="138"/>
    </location>
</feature>
<evidence type="ECO:0000313" key="7">
    <source>
        <dbReference type="EMBL" id="PWN46117.1"/>
    </source>
</evidence>
<dbReference type="GO" id="GO:0097320">
    <property type="term" value="P:plasma membrane tubulation"/>
    <property type="evidence" value="ECO:0007669"/>
    <property type="project" value="TreeGrafter"/>
</dbReference>
<keyword evidence="8" id="KW-1185">Reference proteome</keyword>
<dbReference type="CDD" id="cd00174">
    <property type="entry name" value="SH3"/>
    <property type="match status" value="1"/>
</dbReference>
<dbReference type="InterPro" id="IPR046982">
    <property type="entry name" value="BIN3/RVS161-like"/>
</dbReference>
<dbReference type="Proteomes" id="UP000245783">
    <property type="component" value="Unassembled WGS sequence"/>
</dbReference>
<dbReference type="PRINTS" id="PR00452">
    <property type="entry name" value="SH3DOMAIN"/>
</dbReference>
<dbReference type="GO" id="GO:0051666">
    <property type="term" value="P:actin cortical patch localization"/>
    <property type="evidence" value="ECO:0007669"/>
    <property type="project" value="InterPro"/>
</dbReference>
<dbReference type="RefSeq" id="XP_025373277.1">
    <property type="nucleotide sequence ID" value="XM_025516785.1"/>
</dbReference>
<keyword evidence="2 4" id="KW-0728">SH3 domain</keyword>
<dbReference type="EMBL" id="KZ819352">
    <property type="protein sequence ID" value="PWN46117.1"/>
    <property type="molecule type" value="Genomic_DNA"/>
</dbReference>
<comment type="subcellular location">
    <subcellularLocation>
        <location evidence="1">Cytoplasm</location>
    </subcellularLocation>
</comment>
<dbReference type="GO" id="GO:0015629">
    <property type="term" value="C:actin cytoskeleton"/>
    <property type="evidence" value="ECO:0007669"/>
    <property type="project" value="TreeGrafter"/>
</dbReference>
<feature type="compositionally biased region" description="Low complexity" evidence="5">
    <location>
        <begin position="29"/>
        <end position="40"/>
    </location>
</feature>
<dbReference type="Gene3D" id="2.30.30.40">
    <property type="entry name" value="SH3 Domains"/>
    <property type="match status" value="1"/>
</dbReference>
<gene>
    <name evidence="7" type="ORF">IE81DRAFT_363540</name>
</gene>
<keyword evidence="3" id="KW-0963">Cytoplasm</keyword>
<dbReference type="PANTHER" id="PTHR47174">
    <property type="entry name" value="BRIDGING INTEGRATOR 3"/>
    <property type="match status" value="1"/>
</dbReference>
<dbReference type="InterPro" id="IPR036028">
    <property type="entry name" value="SH3-like_dom_sf"/>
</dbReference>
<dbReference type="AlphaFoldDB" id="A0A316W895"/>
<evidence type="ECO:0000256" key="5">
    <source>
        <dbReference type="SAM" id="MobiDB-lite"/>
    </source>
</evidence>
<evidence type="ECO:0000256" key="2">
    <source>
        <dbReference type="ARBA" id="ARBA00022443"/>
    </source>
</evidence>
<evidence type="ECO:0000256" key="1">
    <source>
        <dbReference type="ARBA" id="ARBA00004496"/>
    </source>
</evidence>
<evidence type="ECO:0000313" key="8">
    <source>
        <dbReference type="Proteomes" id="UP000245783"/>
    </source>
</evidence>
<dbReference type="SMART" id="SM00326">
    <property type="entry name" value="SH3"/>
    <property type="match status" value="1"/>
</dbReference>
<dbReference type="SUPFAM" id="SSF50044">
    <property type="entry name" value="SH3-domain"/>
    <property type="match status" value="1"/>
</dbReference>
<dbReference type="STRING" id="1522189.A0A316W895"/>
<dbReference type="GO" id="GO:0006897">
    <property type="term" value="P:endocytosis"/>
    <property type="evidence" value="ECO:0007669"/>
    <property type="project" value="InterPro"/>
</dbReference>
<dbReference type="GO" id="GO:0005737">
    <property type="term" value="C:cytoplasm"/>
    <property type="evidence" value="ECO:0007669"/>
    <property type="project" value="UniProtKB-SubCell"/>
</dbReference>
<dbReference type="PANTHER" id="PTHR47174:SF3">
    <property type="entry name" value="BRIDGING INTEGRATOR 3"/>
    <property type="match status" value="1"/>
</dbReference>
<dbReference type="GO" id="GO:0008289">
    <property type="term" value="F:lipid binding"/>
    <property type="evidence" value="ECO:0007669"/>
    <property type="project" value="TreeGrafter"/>
</dbReference>